<dbReference type="InterPro" id="IPR000387">
    <property type="entry name" value="Tyr_Pase_dom"/>
</dbReference>
<comment type="similarity">
    <text evidence="1">Belongs to the protein-tyrosine phosphatase family. Non-receptor class dual specificity subfamily.</text>
</comment>
<dbReference type="SMART" id="SM00195">
    <property type="entry name" value="DSPc"/>
    <property type="match status" value="1"/>
</dbReference>
<evidence type="ECO:0000313" key="9">
    <source>
        <dbReference type="RefSeq" id="XP_065674971.1"/>
    </source>
</evidence>
<keyword evidence="2" id="KW-0378">Hydrolase</keyword>
<dbReference type="PANTHER" id="PTHR45948:SF2">
    <property type="entry name" value="DUAL SPECIFICITY PROTEIN PHOSPHATASE"/>
    <property type="match status" value="1"/>
</dbReference>
<proteinExistence type="inferred from homology"/>
<dbReference type="GeneID" id="101234937"/>
<sequence length="176" mass="19760">MGNGMNKVLPGLFIGSLEDSQDENQIKSNNITHILSLLDEPPELKPFLQNLKCKSIIIQNLPGQNMMQYFHECIAFIHRGRLSEGNVLVHCDTGSSRASTVCIAYIMTIADVDPRSALRYLKAMRNIVRPNHGFRIQLVLYHRMEILEVRDALIEVFGDINPADGMEVKKVLAGLS</sequence>
<evidence type="ECO:0000259" key="7">
    <source>
        <dbReference type="PROSITE" id="PS50056"/>
    </source>
</evidence>
<dbReference type="InterPro" id="IPR020422">
    <property type="entry name" value="TYR_PHOSPHATASE_DUAL_dom"/>
</dbReference>
<evidence type="ECO:0000256" key="2">
    <source>
        <dbReference type="ARBA" id="ARBA00022801"/>
    </source>
</evidence>
<keyword evidence="3" id="KW-0904">Protein phosphatase</keyword>
<evidence type="ECO:0000313" key="8">
    <source>
        <dbReference type="Proteomes" id="UP001652625"/>
    </source>
</evidence>
<accession>A0ABM4DKA9</accession>
<reference evidence="9" key="1">
    <citation type="submission" date="2025-08" db="UniProtKB">
        <authorList>
            <consortium name="RefSeq"/>
        </authorList>
    </citation>
    <scope>IDENTIFICATION</scope>
</reference>
<dbReference type="RefSeq" id="XP_065674971.1">
    <property type="nucleotide sequence ID" value="XM_065818899.1"/>
</dbReference>
<evidence type="ECO:0000256" key="1">
    <source>
        <dbReference type="ARBA" id="ARBA00008601"/>
    </source>
</evidence>
<keyword evidence="8" id="KW-1185">Reference proteome</keyword>
<evidence type="ECO:0000256" key="3">
    <source>
        <dbReference type="ARBA" id="ARBA00022912"/>
    </source>
</evidence>
<comment type="catalytic activity">
    <reaction evidence="5">
        <text>O-phospho-L-threonyl-[protein] + H2O = L-threonyl-[protein] + phosphate</text>
        <dbReference type="Rhea" id="RHEA:47004"/>
        <dbReference type="Rhea" id="RHEA-COMP:11060"/>
        <dbReference type="Rhea" id="RHEA-COMP:11605"/>
        <dbReference type="ChEBI" id="CHEBI:15377"/>
        <dbReference type="ChEBI" id="CHEBI:30013"/>
        <dbReference type="ChEBI" id="CHEBI:43474"/>
        <dbReference type="ChEBI" id="CHEBI:61977"/>
        <dbReference type="EC" id="3.1.3.16"/>
    </reaction>
</comment>
<dbReference type="SUPFAM" id="SSF52799">
    <property type="entry name" value="(Phosphotyrosine protein) phosphatases II"/>
    <property type="match status" value="1"/>
</dbReference>
<dbReference type="InterPro" id="IPR029021">
    <property type="entry name" value="Prot-tyrosine_phosphatase-like"/>
</dbReference>
<feature type="domain" description="Tyrosine-protein phosphatase" evidence="6">
    <location>
        <begin position="4"/>
        <end position="147"/>
    </location>
</feature>
<dbReference type="PROSITE" id="PS50054">
    <property type="entry name" value="TYR_PHOSPHATASE_DUAL"/>
    <property type="match status" value="1"/>
</dbReference>
<dbReference type="PROSITE" id="PS50056">
    <property type="entry name" value="TYR_PHOSPHATASE_2"/>
    <property type="match status" value="1"/>
</dbReference>
<dbReference type="InterPro" id="IPR000340">
    <property type="entry name" value="Dual-sp_phosphatase_cat-dom"/>
</dbReference>
<dbReference type="Proteomes" id="UP001652625">
    <property type="component" value="Chromosome 15"/>
</dbReference>
<organism evidence="8 9">
    <name type="scientific">Hydra vulgaris</name>
    <name type="common">Hydra</name>
    <name type="synonym">Hydra attenuata</name>
    <dbReference type="NCBI Taxonomy" id="6087"/>
    <lineage>
        <taxon>Eukaryota</taxon>
        <taxon>Metazoa</taxon>
        <taxon>Cnidaria</taxon>
        <taxon>Hydrozoa</taxon>
        <taxon>Hydroidolina</taxon>
        <taxon>Anthoathecata</taxon>
        <taxon>Aplanulata</taxon>
        <taxon>Hydridae</taxon>
        <taxon>Hydra</taxon>
    </lineage>
</organism>
<protein>
    <submittedName>
        <fullName evidence="9">Dual specificity protein phosphatase 22</fullName>
    </submittedName>
</protein>
<dbReference type="Pfam" id="PF00782">
    <property type="entry name" value="DSPc"/>
    <property type="match status" value="1"/>
</dbReference>
<feature type="domain" description="Tyrosine specific protein phosphatases" evidence="7">
    <location>
        <begin position="64"/>
        <end position="125"/>
    </location>
</feature>
<dbReference type="Gene3D" id="3.90.190.10">
    <property type="entry name" value="Protein tyrosine phosphatase superfamily"/>
    <property type="match status" value="1"/>
</dbReference>
<dbReference type="PANTHER" id="PTHR45948">
    <property type="entry name" value="DUAL SPECIFICITY PROTEIN PHOSPHATASE DDB_G0269404-RELATED"/>
    <property type="match status" value="1"/>
</dbReference>
<name>A0ABM4DKA9_HYDVU</name>
<gene>
    <name evidence="9" type="primary">LOC101234937</name>
</gene>
<evidence type="ECO:0000256" key="5">
    <source>
        <dbReference type="ARBA" id="ARBA00048336"/>
    </source>
</evidence>
<evidence type="ECO:0000256" key="4">
    <source>
        <dbReference type="ARBA" id="ARBA00047761"/>
    </source>
</evidence>
<evidence type="ECO:0000259" key="6">
    <source>
        <dbReference type="PROSITE" id="PS50054"/>
    </source>
</evidence>
<comment type="catalytic activity">
    <reaction evidence="4">
        <text>O-phospho-L-seryl-[protein] + H2O = L-seryl-[protein] + phosphate</text>
        <dbReference type="Rhea" id="RHEA:20629"/>
        <dbReference type="Rhea" id="RHEA-COMP:9863"/>
        <dbReference type="Rhea" id="RHEA-COMP:11604"/>
        <dbReference type="ChEBI" id="CHEBI:15377"/>
        <dbReference type="ChEBI" id="CHEBI:29999"/>
        <dbReference type="ChEBI" id="CHEBI:43474"/>
        <dbReference type="ChEBI" id="CHEBI:83421"/>
        <dbReference type="EC" id="3.1.3.16"/>
    </reaction>
</comment>